<sequence length="65" mass="6833">MMHQPASDQQAASASAADRPGGGSAGAAIDVEQLAEKVYQLLCQEVRLSVARGQRGTGRPLRRGR</sequence>
<name>A0A328VHT8_9CHLR</name>
<dbReference type="OrthoDB" id="9920820at2"/>
<comment type="caution">
    <text evidence="2">The sequence shown here is derived from an EMBL/GenBank/DDBJ whole genome shotgun (WGS) entry which is preliminary data.</text>
</comment>
<protein>
    <submittedName>
        <fullName evidence="2">Uncharacterized protein</fullName>
    </submittedName>
</protein>
<gene>
    <name evidence="2" type="ORF">A4R35_18420</name>
</gene>
<organism evidence="2 3">
    <name type="scientific">Thermogemmatispora tikiterensis</name>
    <dbReference type="NCBI Taxonomy" id="1825093"/>
    <lineage>
        <taxon>Bacteria</taxon>
        <taxon>Bacillati</taxon>
        <taxon>Chloroflexota</taxon>
        <taxon>Ktedonobacteria</taxon>
        <taxon>Thermogemmatisporales</taxon>
        <taxon>Thermogemmatisporaceae</taxon>
        <taxon>Thermogemmatispora</taxon>
    </lineage>
</organism>
<evidence type="ECO:0000256" key="1">
    <source>
        <dbReference type="SAM" id="MobiDB-lite"/>
    </source>
</evidence>
<feature type="compositionally biased region" description="Low complexity" evidence="1">
    <location>
        <begin position="1"/>
        <end position="19"/>
    </location>
</feature>
<reference evidence="2 3" key="1">
    <citation type="submission" date="2016-08" db="EMBL/GenBank/DDBJ databases">
        <title>Analysis of Carbohydrate Active Enzymes in Thermogemmatispora T81 Reveals Carbohydrate Degradation Ability.</title>
        <authorList>
            <person name="Tomazini A."/>
            <person name="Lal S."/>
            <person name="Stott M."/>
            <person name="Henrissat B."/>
            <person name="Polikarpov I."/>
            <person name="Sparling R."/>
            <person name="Levin D.B."/>
        </authorList>
    </citation>
    <scope>NUCLEOTIDE SEQUENCE [LARGE SCALE GENOMIC DNA]</scope>
    <source>
        <strain evidence="2 3">T81</strain>
    </source>
</reference>
<feature type="region of interest" description="Disordered" evidence="1">
    <location>
        <begin position="1"/>
        <end position="28"/>
    </location>
</feature>
<keyword evidence="3" id="KW-1185">Reference proteome</keyword>
<accession>A0A328VHT8</accession>
<dbReference type="RefSeq" id="WP_146747262.1">
    <property type="nucleotide sequence ID" value="NZ_MCIF01000002.1"/>
</dbReference>
<dbReference type="AlphaFoldDB" id="A0A328VHT8"/>
<evidence type="ECO:0000313" key="3">
    <source>
        <dbReference type="Proteomes" id="UP000248706"/>
    </source>
</evidence>
<evidence type="ECO:0000313" key="2">
    <source>
        <dbReference type="EMBL" id="RAQ97518.1"/>
    </source>
</evidence>
<dbReference type="Proteomes" id="UP000248706">
    <property type="component" value="Unassembled WGS sequence"/>
</dbReference>
<dbReference type="EMBL" id="MCIF01000002">
    <property type="protein sequence ID" value="RAQ97518.1"/>
    <property type="molecule type" value="Genomic_DNA"/>
</dbReference>
<proteinExistence type="predicted"/>